<evidence type="ECO:0000256" key="1">
    <source>
        <dbReference type="SAM" id="MobiDB-lite"/>
    </source>
</evidence>
<evidence type="ECO:0000313" key="2">
    <source>
        <dbReference type="EMBL" id="RUS23732.1"/>
    </source>
</evidence>
<organism evidence="2 3">
    <name type="scientific">Jimgerdemannia flammicorona</name>
    <dbReference type="NCBI Taxonomy" id="994334"/>
    <lineage>
        <taxon>Eukaryota</taxon>
        <taxon>Fungi</taxon>
        <taxon>Fungi incertae sedis</taxon>
        <taxon>Mucoromycota</taxon>
        <taxon>Mucoromycotina</taxon>
        <taxon>Endogonomycetes</taxon>
        <taxon>Endogonales</taxon>
        <taxon>Endogonaceae</taxon>
        <taxon>Jimgerdemannia</taxon>
    </lineage>
</organism>
<gene>
    <name evidence="2" type="ORF">BC938DRAFT_474706</name>
</gene>
<accession>A0A433Q1X3</accession>
<proteinExistence type="predicted"/>
<feature type="region of interest" description="Disordered" evidence="1">
    <location>
        <begin position="50"/>
        <end position="80"/>
    </location>
</feature>
<feature type="compositionally biased region" description="Low complexity" evidence="1">
    <location>
        <begin position="65"/>
        <end position="80"/>
    </location>
</feature>
<name>A0A433Q1X3_9FUNG</name>
<dbReference type="EMBL" id="RBNJ01018754">
    <property type="protein sequence ID" value="RUS23732.1"/>
    <property type="molecule type" value="Genomic_DNA"/>
</dbReference>
<reference evidence="2 3" key="1">
    <citation type="journal article" date="2018" name="New Phytol.">
        <title>Phylogenomics of Endogonaceae and evolution of mycorrhizas within Mucoromycota.</title>
        <authorList>
            <person name="Chang Y."/>
            <person name="Desiro A."/>
            <person name="Na H."/>
            <person name="Sandor L."/>
            <person name="Lipzen A."/>
            <person name="Clum A."/>
            <person name="Barry K."/>
            <person name="Grigoriev I.V."/>
            <person name="Martin F.M."/>
            <person name="Stajich J.E."/>
            <person name="Smith M.E."/>
            <person name="Bonito G."/>
            <person name="Spatafora J.W."/>
        </authorList>
    </citation>
    <scope>NUCLEOTIDE SEQUENCE [LARGE SCALE GENOMIC DNA]</scope>
    <source>
        <strain evidence="2 3">AD002</strain>
    </source>
</reference>
<evidence type="ECO:0000313" key="3">
    <source>
        <dbReference type="Proteomes" id="UP000274822"/>
    </source>
</evidence>
<dbReference type="Proteomes" id="UP000274822">
    <property type="component" value="Unassembled WGS sequence"/>
</dbReference>
<protein>
    <submittedName>
        <fullName evidence="2">Uncharacterized protein</fullName>
    </submittedName>
</protein>
<keyword evidence="3" id="KW-1185">Reference proteome</keyword>
<dbReference type="AlphaFoldDB" id="A0A433Q1X3"/>
<sequence>MFPFSSTPSFLFSTRDICVPNLANTPIATGSLSFWHRTFRTTLPFISIPSPPPPHLHSPPNKLFTRSSTPASTSTRSPTADQVAVVHIGTEMIAGPPAWTPRLTSMGYSLGSGSTSW</sequence>
<comment type="caution">
    <text evidence="2">The sequence shown here is derived from an EMBL/GenBank/DDBJ whole genome shotgun (WGS) entry which is preliminary data.</text>
</comment>